<keyword evidence="4" id="KW-1185">Reference proteome</keyword>
<organism evidence="3 4">
    <name type="scientific">Romboutsia lituseburensis DSM 797</name>
    <dbReference type="NCBI Taxonomy" id="1121325"/>
    <lineage>
        <taxon>Bacteria</taxon>
        <taxon>Bacillati</taxon>
        <taxon>Bacillota</taxon>
        <taxon>Clostridia</taxon>
        <taxon>Peptostreptococcales</taxon>
        <taxon>Peptostreptococcaceae</taxon>
        <taxon>Romboutsia</taxon>
    </lineage>
</organism>
<feature type="non-terminal residue" evidence="3">
    <location>
        <position position="676"/>
    </location>
</feature>
<dbReference type="InterPro" id="IPR011050">
    <property type="entry name" value="Pectin_lyase_fold/virulence"/>
</dbReference>
<dbReference type="InterPro" id="IPR046776">
    <property type="entry name" value="Pectate_lyase_5"/>
</dbReference>
<accession>A0A1G9RXZ1</accession>
<keyword evidence="1" id="KW-0677">Repeat</keyword>
<dbReference type="Gene3D" id="2.10.270.10">
    <property type="entry name" value="Cholin Binding"/>
    <property type="match status" value="1"/>
</dbReference>
<evidence type="ECO:0008006" key="5">
    <source>
        <dbReference type="Google" id="ProtNLM"/>
    </source>
</evidence>
<name>A0A1G9RXZ1_9FIRM</name>
<evidence type="ECO:0000313" key="3">
    <source>
        <dbReference type="EMBL" id="SDM27890.1"/>
    </source>
</evidence>
<protein>
    <recommendedName>
        <fullName evidence="5">Cell wall binding repeat-containing protein</fullName>
    </recommendedName>
</protein>
<feature type="repeat" description="Cell wall-binding" evidence="2">
    <location>
        <begin position="645"/>
        <end position="664"/>
    </location>
</feature>
<reference evidence="3 4" key="1">
    <citation type="submission" date="2016-10" db="EMBL/GenBank/DDBJ databases">
        <authorList>
            <person name="de Groot N.N."/>
        </authorList>
    </citation>
    <scope>NUCLEOTIDE SEQUENCE [LARGE SCALE GENOMIC DNA]</scope>
    <source>
        <strain evidence="3 4">DSM 797</strain>
    </source>
</reference>
<dbReference type="Pfam" id="PF20585">
    <property type="entry name" value="Pectate_lyase_5"/>
    <property type="match status" value="1"/>
</dbReference>
<dbReference type="RefSeq" id="WP_330385821.1">
    <property type="nucleotide sequence ID" value="NZ_FNGW01000008.1"/>
</dbReference>
<dbReference type="AlphaFoldDB" id="A0A1G9RXZ1"/>
<dbReference type="Proteomes" id="UP000199068">
    <property type="component" value="Unassembled WGS sequence"/>
</dbReference>
<evidence type="ECO:0000256" key="2">
    <source>
        <dbReference type="PROSITE-ProRule" id="PRU00591"/>
    </source>
</evidence>
<sequence length="676" mass="76407">MTIFKKYIVLVLSILSLGICIGPVKSTYALESNDNYKIERDATKKFVVEVSTEDELISALEDPKVKQVIMINDITISKKENSREVNIAGENKEIIGKSTKDKFILTTSFKDVKFKGNDLSNIKNITIDNVEIYNYYEIESCTIKNTNISSTGIKNSLIENSKVYVNSLENSKLTNTIIAAIGSKLIDVDIDNTNLDLKEGEAPITLKPCFGAGSGDPSRKVTLKNIKIRNKEGHTLKVEGHHLSVGTDVFLEGNIILETNKDEAILLTGQNNKLYVNGNLQQIGNTYTIKSEQDDHYNKIYDKNNILSKGKDSSGTGYYNTKQRIGEEPKLPNTSEGTVSVSTEDELILALKNSSVQTIIMLNDITISKENNKYINTIGWGKELIGKSTINKPILTTMFEDTIFRGINIKNITIDNIQIERSSGNDKIENCTIKNTKMVTVKTITNSMIENSEVDIKNLENSKLVNTKVGNTWWGDVKITNTDIDNTNLNLKENEASIYYNGSQSITLKNVKVRNKNGNVLKIEGKADISLEGDIIVETTDTEAILVDYGYSKNDSSEYKFLKLYINGNLQQIGNTYTIKAKHIGQYTKIYDKNNLLDFAADKYGTVYYNTKNRIGSAPELPKDGKQGWQYENNIWYFYKDGIKQKGWQNIYGTWYYFDEYYRMKTGWQNVYGVWY</sequence>
<dbReference type="Gene3D" id="2.160.10.20">
    <property type="entry name" value="Insect antifreeze protein"/>
    <property type="match status" value="1"/>
</dbReference>
<dbReference type="EMBL" id="FNGW01000008">
    <property type="protein sequence ID" value="SDM27890.1"/>
    <property type="molecule type" value="Genomic_DNA"/>
</dbReference>
<proteinExistence type="predicted"/>
<evidence type="ECO:0000256" key="1">
    <source>
        <dbReference type="ARBA" id="ARBA00022737"/>
    </source>
</evidence>
<dbReference type="PROSITE" id="PS51170">
    <property type="entry name" value="CW"/>
    <property type="match status" value="1"/>
</dbReference>
<dbReference type="SUPFAM" id="SSF51126">
    <property type="entry name" value="Pectin lyase-like"/>
    <property type="match status" value="1"/>
</dbReference>
<dbReference type="SUPFAM" id="SSF69360">
    <property type="entry name" value="Cell wall binding repeat"/>
    <property type="match status" value="1"/>
</dbReference>
<dbReference type="InterPro" id="IPR018337">
    <property type="entry name" value="Cell_wall/Cho-bd_repeat"/>
</dbReference>
<gene>
    <name evidence="3" type="ORF">SAMN04515677_1082</name>
</gene>
<evidence type="ECO:0000313" key="4">
    <source>
        <dbReference type="Proteomes" id="UP000199068"/>
    </source>
</evidence>